<dbReference type="Pfam" id="PF05016">
    <property type="entry name" value="ParE_toxin"/>
    <property type="match status" value="1"/>
</dbReference>
<dbReference type="InterPro" id="IPR051803">
    <property type="entry name" value="TA_system_RelE-like_toxin"/>
</dbReference>
<dbReference type="Proteomes" id="UP000599879">
    <property type="component" value="Unassembled WGS sequence"/>
</dbReference>
<evidence type="ECO:0000313" key="6">
    <source>
        <dbReference type="Proteomes" id="UP001621534"/>
    </source>
</evidence>
<comment type="caution">
    <text evidence="3">The sequence shown here is derived from an EMBL/GenBank/DDBJ whole genome shotgun (WGS) entry which is preliminary data.</text>
</comment>
<dbReference type="Gene3D" id="3.30.2310.20">
    <property type="entry name" value="RelE-like"/>
    <property type="match status" value="1"/>
</dbReference>
<dbReference type="EMBL" id="JABWRE010000001">
    <property type="protein sequence ID" value="MBC3439267.1"/>
    <property type="molecule type" value="Genomic_DNA"/>
</dbReference>
<dbReference type="Proteomes" id="UP001621534">
    <property type="component" value="Unassembled WGS sequence"/>
</dbReference>
<reference evidence="4" key="4">
    <citation type="submission" date="2021-06" db="EMBL/GenBank/DDBJ databases">
        <title>Updating the genus Pseudomonas: Description of 43 new species and partition of the Pseudomonas putida group.</title>
        <authorList>
            <person name="Girard L."/>
            <person name="Lood C."/>
            <person name="Vandamme P."/>
            <person name="Rokni-Zadeh H."/>
            <person name="Van Noort V."/>
            <person name="Hofte M."/>
            <person name="Lavigne R."/>
            <person name="De Mot R."/>
        </authorList>
    </citation>
    <scope>NUCLEOTIDE SEQUENCE</scope>
    <source>
        <strain evidence="4">SWRI10</strain>
    </source>
</reference>
<proteinExistence type="inferred from homology"/>
<accession>A0A923JSQ6</accession>
<dbReference type="InterPro" id="IPR007712">
    <property type="entry name" value="RelE/ParE_toxin"/>
</dbReference>
<dbReference type="RefSeq" id="WP_186553222.1">
    <property type="nucleotide sequence ID" value="NZ_JABWRE020000001.1"/>
</dbReference>
<reference evidence="5" key="5">
    <citation type="submission" date="2021-07" db="EMBL/GenBank/DDBJ databases">
        <authorList>
            <person name="Wevar Oller A.L."/>
            <person name="Talano M.A."/>
            <person name="Torres Tejerizo G.A."/>
            <person name="Agostini E."/>
        </authorList>
    </citation>
    <scope>NUCLEOTIDE SEQUENCE</scope>
    <source>
        <strain evidence="5">AW4</strain>
    </source>
</reference>
<keyword evidence="2" id="KW-1277">Toxin-antitoxin system</keyword>
<dbReference type="PANTHER" id="PTHR33755:SF6">
    <property type="entry name" value="PLASMID STABILIZATION SYSTEM PROTEIN"/>
    <property type="match status" value="1"/>
</dbReference>
<reference evidence="3" key="3">
    <citation type="submission" date="2020-07" db="EMBL/GenBank/DDBJ databases">
        <authorList>
            <person name="Lood C."/>
            <person name="Girard L."/>
        </authorList>
    </citation>
    <scope>NUCLEOTIDE SEQUENCE</scope>
    <source>
        <strain evidence="3">SWRI10</strain>
    </source>
</reference>
<sequence length="90" mass="10722">MHLLWHTNAQKDRLRIMDAIADDNPDAAIALDEDFRDKARRAAQNPRIYKQGRYPGTREIVIRPNYVMVYRILQDSVEILRIIHARRLWP</sequence>
<protein>
    <submittedName>
        <fullName evidence="3">Type II toxin-antitoxin system RelE/ParE family toxin</fullName>
    </submittedName>
</protein>
<evidence type="ECO:0000313" key="4">
    <source>
        <dbReference type="EMBL" id="MBV4538500.1"/>
    </source>
</evidence>
<name>A0A923JSQ6_9PSED</name>
<dbReference type="NCBIfam" id="TIGR02385">
    <property type="entry name" value="RelE_StbE"/>
    <property type="match status" value="1"/>
</dbReference>
<dbReference type="EMBL" id="JAHWXS010000003">
    <property type="protein sequence ID" value="MFK5732653.1"/>
    <property type="molecule type" value="Genomic_DNA"/>
</dbReference>
<keyword evidence="6" id="KW-1185">Reference proteome</keyword>
<dbReference type="AlphaFoldDB" id="A0A923JSQ6"/>
<reference evidence="5 6" key="1">
    <citation type="journal article" date="2012" name="Plant Soil">
        <title>Screening of plant growth-promoting traits in arsenic-resistant bacteria isolated from the rhizosphere of soybean plants from Argentinean agricultural soil.</title>
        <authorList>
            <person name="Wevar Oller A.L."/>
            <person name="Talano M.A."/>
            <person name="Agostini E."/>
        </authorList>
    </citation>
    <scope>NUCLEOTIDE SEQUENCE [LARGE SCALE GENOMIC DNA]</scope>
    <source>
        <strain evidence="5 6">AW4</strain>
    </source>
</reference>
<dbReference type="PANTHER" id="PTHR33755">
    <property type="entry name" value="TOXIN PARE1-RELATED"/>
    <property type="match status" value="1"/>
</dbReference>
<evidence type="ECO:0000313" key="3">
    <source>
        <dbReference type="EMBL" id="MBC3439267.1"/>
    </source>
</evidence>
<organism evidence="3">
    <name type="scientific">Pseudomonas urmiensis</name>
    <dbReference type="NCBI Taxonomy" id="2745493"/>
    <lineage>
        <taxon>Bacteria</taxon>
        <taxon>Pseudomonadati</taxon>
        <taxon>Pseudomonadota</taxon>
        <taxon>Gammaproteobacteria</taxon>
        <taxon>Pseudomonadales</taxon>
        <taxon>Pseudomonadaceae</taxon>
        <taxon>Pseudomonas</taxon>
    </lineage>
</organism>
<dbReference type="InterPro" id="IPR035093">
    <property type="entry name" value="RelE/ParE_toxin_dom_sf"/>
</dbReference>
<comment type="similarity">
    <text evidence="1">Belongs to the RelE toxin family.</text>
</comment>
<reference evidence="3" key="2">
    <citation type="journal article" date="2020" name="Microorganisms">
        <title>Reliable Identification of Environmental Pseudomonas Isolates Using the rpoD Gene.</title>
        <authorList>
            <consortium name="The Broad Institute Genome Sequencing Platform"/>
            <person name="Girard L."/>
            <person name="Lood C."/>
            <person name="Rokni-Zadeh H."/>
            <person name="van Noort V."/>
            <person name="Lavigne R."/>
            <person name="De Mot R."/>
        </authorList>
    </citation>
    <scope>NUCLEOTIDE SEQUENCE</scope>
    <source>
        <strain evidence="3">SWRI10</strain>
    </source>
</reference>
<gene>
    <name evidence="3" type="ORF">HU737_01145</name>
    <name evidence="4" type="ORF">HU737_021325</name>
    <name evidence="5" type="ORF">KW869_03875</name>
</gene>
<dbReference type="EMBL" id="JABWRE020000001">
    <property type="protein sequence ID" value="MBV4538500.1"/>
    <property type="molecule type" value="Genomic_DNA"/>
</dbReference>
<evidence type="ECO:0000256" key="1">
    <source>
        <dbReference type="ARBA" id="ARBA00006226"/>
    </source>
</evidence>
<evidence type="ECO:0000313" key="5">
    <source>
        <dbReference type="EMBL" id="MFK5732653.1"/>
    </source>
</evidence>
<evidence type="ECO:0000256" key="2">
    <source>
        <dbReference type="ARBA" id="ARBA00022649"/>
    </source>
</evidence>